<dbReference type="Proteomes" id="UP000777438">
    <property type="component" value="Unassembled WGS sequence"/>
</dbReference>
<dbReference type="GO" id="GO:0035091">
    <property type="term" value="F:phosphatidylinositol binding"/>
    <property type="evidence" value="ECO:0007669"/>
    <property type="project" value="TreeGrafter"/>
</dbReference>
<name>A0A9P8W9U1_9HYPO</name>
<keyword evidence="5" id="KW-1185">Reference proteome</keyword>
<feature type="domain" description="PX" evidence="2">
    <location>
        <begin position="231"/>
        <end position="431"/>
    </location>
</feature>
<dbReference type="EMBL" id="JAGPYM010000006">
    <property type="protein sequence ID" value="KAH6893453.1"/>
    <property type="molecule type" value="Genomic_DNA"/>
</dbReference>
<feature type="region of interest" description="Disordered" evidence="1">
    <location>
        <begin position="659"/>
        <end position="714"/>
    </location>
</feature>
<dbReference type="OrthoDB" id="2117459at2759"/>
<dbReference type="InterPro" id="IPR024555">
    <property type="entry name" value="PX-associated"/>
</dbReference>
<dbReference type="Pfam" id="PF12825">
    <property type="entry name" value="DUF3818"/>
    <property type="match status" value="1"/>
</dbReference>
<accession>A0A9P8W9U1</accession>
<feature type="region of interest" description="Disordered" evidence="1">
    <location>
        <begin position="56"/>
        <end position="109"/>
    </location>
</feature>
<dbReference type="InterPro" id="IPR024554">
    <property type="entry name" value="LEC1-like_C"/>
</dbReference>
<dbReference type="PANTHER" id="PTHR47185:SF2">
    <property type="entry name" value="FUNGAL PROTEIN"/>
    <property type="match status" value="1"/>
</dbReference>
<feature type="compositionally biased region" description="Basic and acidic residues" evidence="1">
    <location>
        <begin position="515"/>
        <end position="524"/>
    </location>
</feature>
<dbReference type="Pfam" id="PF12828">
    <property type="entry name" value="PXB"/>
    <property type="match status" value="1"/>
</dbReference>
<evidence type="ECO:0000259" key="3">
    <source>
        <dbReference type="Pfam" id="PF12828"/>
    </source>
</evidence>
<feature type="compositionally biased region" description="Acidic residues" evidence="1">
    <location>
        <begin position="96"/>
        <end position="106"/>
    </location>
</feature>
<proteinExistence type="predicted"/>
<feature type="compositionally biased region" description="Basic and acidic residues" evidence="1">
    <location>
        <begin position="577"/>
        <end position="586"/>
    </location>
</feature>
<feature type="region of interest" description="Disordered" evidence="1">
    <location>
        <begin position="577"/>
        <end position="605"/>
    </location>
</feature>
<protein>
    <submittedName>
        <fullName evidence="4">Uncharacterized protein</fullName>
    </submittedName>
</protein>
<dbReference type="AlphaFoldDB" id="A0A9P8W9U1"/>
<evidence type="ECO:0000313" key="4">
    <source>
        <dbReference type="EMBL" id="KAH6893453.1"/>
    </source>
</evidence>
<feature type="region of interest" description="Disordered" evidence="1">
    <location>
        <begin position="498"/>
        <end position="524"/>
    </location>
</feature>
<feature type="compositionally biased region" description="Polar residues" evidence="1">
    <location>
        <begin position="56"/>
        <end position="66"/>
    </location>
</feature>
<evidence type="ECO:0000259" key="2">
    <source>
        <dbReference type="Pfam" id="PF12825"/>
    </source>
</evidence>
<feature type="domain" description="PX-associated" evidence="3">
    <location>
        <begin position="4"/>
        <end position="180"/>
    </location>
</feature>
<gene>
    <name evidence="4" type="ORF">B0T10DRAFT_482314</name>
</gene>
<evidence type="ECO:0000256" key="1">
    <source>
        <dbReference type="SAM" id="MobiDB-lite"/>
    </source>
</evidence>
<sequence length="804" mass="88531">MSSSEALTPDQTHALFDILTHHETYAEIEGFKSPHAVTSYGFPFARITVAVPPQQSGWKTWSSTPVTPVASRPVTPRARTPVSIFRSAAKSKNPEPEEDTQAEDEAGPSTSPLLQMLLSKFVIGLPGVKDLPRDFWSVRIQGLLVRFGEADLSESYDKGAMGTRKMLSTGSSGLIEMVGRGALGGVKRKSPQTTKDDHAKASYTYDLTKAEDLTRAWDDVVEDLVYGDLVDKMFDYFGETDDLEAYSPAIKAAAQYAIIHLSTFLHHIFVHSPEGQYLLKLLENIHNLVPYKMIKQTLRLGNATVMISAMMRLLLAKMSVTSITNWVGLTANADDGMNLLQRIISMVLSWDSGEFRKGADKIERAKDRPTDEMLQAIRDHIAQGRDEHETVRAASAEHAQSIITAIFNASNPDLNANLAEEKHTQCLEYYSALLSIRDRERITATLCRQPPDLFTATVKDVFTASEPIMRSLHSNLNRQEHFEAYEKFIDDFIKTGKPKKDETDTGATSGWRWMRNGESKKPEKMPSVEDYVDLLTRNRMFLYNLIHSVAKSCPDVWEEMRRWCKDAMLEFHQERKYPGAPKEADAKTSGADNDAKVDTEVGKEEADVSIMEDRLNGLFQALPEPSRQPILTALNAHSSYLSSLSALSQVRLQRIVDSSTCDSDSSSSSGCKSNSRSSSGSRSKAKSNPSSGSRPGSSSSSSTSSSCTSSASPASMNGPGMYLSKWQSLLNCTPITPGVPKGPLRCGKDVKENVAIGKSVADAQKARDAAIKSADEGPEAPNVDIVVHELGDGFRKLLQEVEQQ</sequence>
<reference evidence="4 5" key="1">
    <citation type="journal article" date="2021" name="Nat. Commun.">
        <title>Genetic determinants of endophytism in the Arabidopsis root mycobiome.</title>
        <authorList>
            <person name="Mesny F."/>
            <person name="Miyauchi S."/>
            <person name="Thiergart T."/>
            <person name="Pickel B."/>
            <person name="Atanasova L."/>
            <person name="Karlsson M."/>
            <person name="Huettel B."/>
            <person name="Barry K.W."/>
            <person name="Haridas S."/>
            <person name="Chen C."/>
            <person name="Bauer D."/>
            <person name="Andreopoulos W."/>
            <person name="Pangilinan J."/>
            <person name="LaButti K."/>
            <person name="Riley R."/>
            <person name="Lipzen A."/>
            <person name="Clum A."/>
            <person name="Drula E."/>
            <person name="Henrissat B."/>
            <person name="Kohler A."/>
            <person name="Grigoriev I.V."/>
            <person name="Martin F.M."/>
            <person name="Hacquard S."/>
        </authorList>
    </citation>
    <scope>NUCLEOTIDE SEQUENCE [LARGE SCALE GENOMIC DNA]</scope>
    <source>
        <strain evidence="4 5">MPI-CAGE-CH-0241</strain>
    </source>
</reference>
<feature type="compositionally biased region" description="Basic and acidic residues" evidence="1">
    <location>
        <begin position="593"/>
        <end position="605"/>
    </location>
</feature>
<comment type="caution">
    <text evidence="4">The sequence shown here is derived from an EMBL/GenBank/DDBJ whole genome shotgun (WGS) entry which is preliminary data.</text>
</comment>
<dbReference type="PANTHER" id="PTHR47185">
    <property type="entry name" value="PX DOMAIN-CONTAINING PROTEIN YPR097W"/>
    <property type="match status" value="1"/>
</dbReference>
<evidence type="ECO:0000313" key="5">
    <source>
        <dbReference type="Proteomes" id="UP000777438"/>
    </source>
</evidence>
<dbReference type="InterPro" id="IPR047168">
    <property type="entry name" value="LEC1-like"/>
</dbReference>
<organism evidence="4 5">
    <name type="scientific">Thelonectria olida</name>
    <dbReference type="NCBI Taxonomy" id="1576542"/>
    <lineage>
        <taxon>Eukaryota</taxon>
        <taxon>Fungi</taxon>
        <taxon>Dikarya</taxon>
        <taxon>Ascomycota</taxon>
        <taxon>Pezizomycotina</taxon>
        <taxon>Sordariomycetes</taxon>
        <taxon>Hypocreomycetidae</taxon>
        <taxon>Hypocreales</taxon>
        <taxon>Nectriaceae</taxon>
        <taxon>Thelonectria</taxon>
    </lineage>
</organism>